<feature type="compositionally biased region" description="Polar residues" evidence="1">
    <location>
        <begin position="353"/>
        <end position="367"/>
    </location>
</feature>
<organism evidence="2 3">
    <name type="scientific">Pseudorhizobium pelagicum</name>
    <dbReference type="NCBI Taxonomy" id="1509405"/>
    <lineage>
        <taxon>Bacteria</taxon>
        <taxon>Pseudomonadati</taxon>
        <taxon>Pseudomonadota</taxon>
        <taxon>Alphaproteobacteria</taxon>
        <taxon>Hyphomicrobiales</taxon>
        <taxon>Rhizobiaceae</taxon>
        <taxon>Rhizobium/Agrobacterium group</taxon>
        <taxon>Pseudorhizobium</taxon>
    </lineage>
</organism>
<dbReference type="AlphaFoldDB" id="A0A922TBT6"/>
<proteinExistence type="predicted"/>
<evidence type="ECO:0000313" key="3">
    <source>
        <dbReference type="Proteomes" id="UP000052167"/>
    </source>
</evidence>
<evidence type="ECO:0000256" key="1">
    <source>
        <dbReference type="SAM" id="MobiDB-lite"/>
    </source>
</evidence>
<protein>
    <submittedName>
        <fullName evidence="2">Uncharacterized protein</fullName>
    </submittedName>
</protein>
<evidence type="ECO:0000313" key="2">
    <source>
        <dbReference type="EMBL" id="KEQ09962.1"/>
    </source>
</evidence>
<dbReference type="Proteomes" id="UP000052167">
    <property type="component" value="Unassembled WGS sequence"/>
</dbReference>
<dbReference type="EMBL" id="JOKJ01000004">
    <property type="protein sequence ID" value="KEQ09962.1"/>
    <property type="molecule type" value="Genomic_DNA"/>
</dbReference>
<gene>
    <name evidence="2" type="ORF">GV68_18330</name>
</gene>
<feature type="region of interest" description="Disordered" evidence="1">
    <location>
        <begin position="347"/>
        <end position="371"/>
    </location>
</feature>
<name>A0A922TBT6_9HYPH</name>
<accession>A0A922TBT6</accession>
<keyword evidence="3" id="KW-1185">Reference proteome</keyword>
<reference evidence="2 3" key="1">
    <citation type="submission" date="2014-06" db="EMBL/GenBank/DDBJ databases">
        <title>Rhizobium pelagicum/R2-400B4.</title>
        <authorList>
            <person name="Kimes N.E."/>
            <person name="Lopez-Perez M."/>
        </authorList>
    </citation>
    <scope>NUCLEOTIDE SEQUENCE [LARGE SCALE GENOMIC DNA]</scope>
    <source>
        <strain evidence="2 3">R2-400B4</strain>
    </source>
</reference>
<sequence>MEAIFGVADQGVRGVVEGVTNIAGLPRAVGDLQAAGMDWALDKAGAPEWVRDAAGAVVLPRYLPGAEQMQGVVDNANNVTADVLGVDRPRAAPENFAERGVNRIGEEVGAMLVPVAGAVNKATRVGVEGARRMPGVVGRYVESAAVNPTRFVGNEVAVATGAGMGAAAANEIAPDSPGWDLVGAITGAGFVGAGTSLARGARDVGAAALGNPAFASKVVRDNVTDTIIQNSDVLGRQVDPSDLRKPIDTQELVDMIMQPAAAERVVPGFKASTADRTGDAGLAVLENSRARAAPGAFRSRADANALAVDNAVTSMRPDASPGSAYEAIAAERDRRLLEAIMGRDAAEEAAETASRNLAPQTTPTQRGSVVRESLTAARDAARDRTAQAYEAAGVGGKQVDPAPLTAALDRSLSALDPVERTLIPQSVIDSVANLGRVADDAPVPTGILDAGGSPITRPAPGADPMQLQTAANLKTELQRLRAAALADPRAEKGGRNAARVLGQMVDTVDGFITGNLDETEQAALTTARGAKFDEAERFTRQGDPVSRALAEYDGGRPKVGDDRVAGLFVSPQAMDNLFAQAATPEVRRAIRDEVLSRGDTSNPDRINRFLADYSEQIDRFPGLRDELGQAARARAAAADAGARQTALERDLGTATTPGRGTVGRYLQYSPANSRKAIREVIADKDPAKAADELVTFAGNDPDAIDGLRAAFWEDLDASSRSTNAAAETVSGVMPFVPKKMIAYLEDPTKAAVAERLYRDNPEHLANIRQLAEALRGVNSGSRIGNAVNPSGTALMGRGQAPVTLAEIGSKAYQAQIGRASWAYIGTYLAGKVARGLVSKQRAKAFELLLDKSLLDPDVAKTLLLENNPANRAALARRTKGWMGNQAATVLDMLTEDEEDETIRNVMGR</sequence>
<comment type="caution">
    <text evidence="2">The sequence shown here is derived from an EMBL/GenBank/DDBJ whole genome shotgun (WGS) entry which is preliminary data.</text>
</comment>